<gene>
    <name evidence="1" type="ORF">HF849_07165</name>
</gene>
<protein>
    <submittedName>
        <fullName evidence="1">Uncharacterized protein</fullName>
    </submittedName>
</protein>
<dbReference type="AlphaFoldDB" id="A0A7X9SMQ6"/>
<dbReference type="Proteomes" id="UP000587880">
    <property type="component" value="Unassembled WGS sequence"/>
</dbReference>
<name>A0A7X9SMQ6_CLOBE</name>
<comment type="caution">
    <text evidence="1">The sequence shown here is derived from an EMBL/GenBank/DDBJ whole genome shotgun (WGS) entry which is preliminary data.</text>
</comment>
<dbReference type="EMBL" id="JABAGD010000010">
    <property type="protein sequence ID" value="NMF04542.1"/>
    <property type="molecule type" value="Genomic_DNA"/>
</dbReference>
<accession>A0A7X9SMQ6</accession>
<organism evidence="1 2">
    <name type="scientific">Clostridium beijerinckii</name>
    <name type="common">Clostridium MP</name>
    <dbReference type="NCBI Taxonomy" id="1520"/>
    <lineage>
        <taxon>Bacteria</taxon>
        <taxon>Bacillati</taxon>
        <taxon>Bacillota</taxon>
        <taxon>Clostridia</taxon>
        <taxon>Eubacteriales</taxon>
        <taxon>Clostridiaceae</taxon>
        <taxon>Clostridium</taxon>
    </lineage>
</organism>
<reference evidence="1 2" key="1">
    <citation type="submission" date="2020-04" db="EMBL/GenBank/DDBJ databases">
        <authorList>
            <person name="Hitch T.C.A."/>
            <person name="Wylensek D."/>
            <person name="Clavel T."/>
        </authorList>
    </citation>
    <scope>NUCLEOTIDE SEQUENCE [LARGE SCALE GENOMIC DNA]</scope>
    <source>
        <strain evidence="1 2">WB01_NA02</strain>
    </source>
</reference>
<evidence type="ECO:0000313" key="1">
    <source>
        <dbReference type="EMBL" id="NMF04542.1"/>
    </source>
</evidence>
<evidence type="ECO:0000313" key="2">
    <source>
        <dbReference type="Proteomes" id="UP000587880"/>
    </source>
</evidence>
<proteinExistence type="predicted"/>
<dbReference type="RefSeq" id="WP_168981537.1">
    <property type="nucleotide sequence ID" value="NZ_JABAGD010000010.1"/>
</dbReference>
<sequence>MAKKLELWEKELPPDKVALITYAANEGIKAEMDRINELTQMILDSCYVAAISDNLDLSLIDIKKIVVEANAYMDEVKEYINKNRGEYFMKVQDDKLMEKIRKEIIEHIENGDLKSESINTLKKKYKITPNVLNDIWLEEKEKFPKLAVNKHAPQPTQNQPILEQKKASNVIAPEKENKSAEKQIDKQKQDVKSIFEVVEKKLKFKGEFYDYEKDKSGLKVGAEFFKSLEEIEAFRIRETEEFENMVEEIRQAFAYEG</sequence>